<evidence type="ECO:0000313" key="4">
    <source>
        <dbReference type="Proteomes" id="UP000275012"/>
    </source>
</evidence>
<gene>
    <name evidence="3" type="ORF">EBB59_08655</name>
</gene>
<comment type="caution">
    <text evidence="3">The sequence shown here is derived from an EMBL/GenBank/DDBJ whole genome shotgun (WGS) entry which is preliminary data.</text>
</comment>
<dbReference type="Proteomes" id="UP000275012">
    <property type="component" value="Unassembled WGS sequence"/>
</dbReference>
<feature type="region of interest" description="Disordered" evidence="1">
    <location>
        <begin position="44"/>
        <end position="65"/>
    </location>
</feature>
<evidence type="ECO:0000313" key="3">
    <source>
        <dbReference type="EMBL" id="RMH91008.1"/>
    </source>
</evidence>
<dbReference type="OrthoDB" id="5957517at2"/>
<protein>
    <recommendedName>
        <fullName evidence="5">Glycine zipper 2TM domain-containing protein</fullName>
    </recommendedName>
</protein>
<name>A0A3M2HPR0_9GAMM</name>
<feature type="chain" id="PRO_5018271020" description="Glycine zipper 2TM domain-containing protein" evidence="2">
    <location>
        <begin position="27"/>
        <end position="166"/>
    </location>
</feature>
<organism evidence="3 4">
    <name type="scientific">Solilutibacter pythonis</name>
    <dbReference type="NCBI Taxonomy" id="2483112"/>
    <lineage>
        <taxon>Bacteria</taxon>
        <taxon>Pseudomonadati</taxon>
        <taxon>Pseudomonadota</taxon>
        <taxon>Gammaproteobacteria</taxon>
        <taxon>Lysobacterales</taxon>
        <taxon>Lysobacteraceae</taxon>
        <taxon>Solilutibacter</taxon>
    </lineage>
</organism>
<proteinExistence type="predicted"/>
<keyword evidence="4" id="KW-1185">Reference proteome</keyword>
<dbReference type="RefSeq" id="WP_122101760.1">
    <property type="nucleotide sequence ID" value="NZ_RFLY01000011.1"/>
</dbReference>
<evidence type="ECO:0008006" key="5">
    <source>
        <dbReference type="Google" id="ProtNLM"/>
    </source>
</evidence>
<sequence length="166" mass="17478">MPRIKHSLFILVALLAGMGIFAQARAQQARQGVVVEMQPIENRGGDETARVKTQRRRGESLGGTASSVGGLLGMQKIAEKTDNTNTAVAVGRGGAIASEYVGKAAGNAAAKIGGPGETTRYMVKVRLDNRRVPTLTQLRTELAGIKVGSRVTVEGRGNQARLRAAN</sequence>
<dbReference type="EMBL" id="RFLY01000011">
    <property type="protein sequence ID" value="RMH91008.1"/>
    <property type="molecule type" value="Genomic_DNA"/>
</dbReference>
<dbReference type="AlphaFoldDB" id="A0A3M2HPR0"/>
<evidence type="ECO:0000256" key="1">
    <source>
        <dbReference type="SAM" id="MobiDB-lite"/>
    </source>
</evidence>
<feature type="signal peptide" evidence="2">
    <location>
        <begin position="1"/>
        <end position="26"/>
    </location>
</feature>
<reference evidence="3 4" key="1">
    <citation type="submission" date="2018-10" db="EMBL/GenBank/DDBJ databases">
        <title>Proposal of Lysobacter pythonis sp. nov. isolated from royal pythons (Python regius).</title>
        <authorList>
            <person name="Hans-Juergen B."/>
            <person name="Huptas C."/>
            <person name="Sandra B."/>
            <person name="Igor L."/>
            <person name="Joachim S."/>
            <person name="Siegfried S."/>
            <person name="Mareike W."/>
            <person name="Peter K."/>
        </authorList>
    </citation>
    <scope>NUCLEOTIDE SEQUENCE [LARGE SCALE GENOMIC DNA]</scope>
    <source>
        <strain evidence="3 4">4284/11</strain>
    </source>
</reference>
<keyword evidence="2" id="KW-0732">Signal</keyword>
<evidence type="ECO:0000256" key="2">
    <source>
        <dbReference type="SAM" id="SignalP"/>
    </source>
</evidence>
<accession>A0A3M2HPR0</accession>